<keyword evidence="8" id="KW-1185">Reference proteome</keyword>
<feature type="compositionally biased region" description="Acidic residues" evidence="5">
    <location>
        <begin position="27"/>
        <end position="37"/>
    </location>
</feature>
<keyword evidence="2 6" id="KW-0812">Transmembrane</keyword>
<dbReference type="EnsemblMetazoa" id="GBRI008589-RA">
    <property type="protein sequence ID" value="GBRI008589-PA"/>
    <property type="gene ID" value="GBRI008589"/>
</dbReference>
<reference evidence="8" key="1">
    <citation type="submission" date="2014-03" db="EMBL/GenBank/DDBJ databases">
        <authorList>
            <person name="Aksoy S."/>
            <person name="Warren W."/>
            <person name="Wilson R.K."/>
        </authorList>
    </citation>
    <scope>NUCLEOTIDE SEQUENCE [LARGE SCALE GENOMIC DNA]</scope>
    <source>
        <strain evidence="8">IAEA</strain>
    </source>
</reference>
<evidence type="ECO:0000256" key="1">
    <source>
        <dbReference type="ARBA" id="ARBA00004370"/>
    </source>
</evidence>
<dbReference type="GO" id="GO:0061024">
    <property type="term" value="P:membrane organization"/>
    <property type="evidence" value="ECO:0007669"/>
    <property type="project" value="TreeGrafter"/>
</dbReference>
<feature type="transmembrane region" description="Helical" evidence="6">
    <location>
        <begin position="84"/>
        <end position="102"/>
    </location>
</feature>
<keyword evidence="3 6" id="KW-1133">Transmembrane helix</keyword>
<dbReference type="InterPro" id="IPR008662">
    <property type="entry name" value="TOIP1/2"/>
</dbReference>
<feature type="compositionally biased region" description="Basic and acidic residues" evidence="5">
    <location>
        <begin position="1"/>
        <end position="13"/>
    </location>
</feature>
<dbReference type="Gene3D" id="3.40.50.12190">
    <property type="match status" value="1"/>
</dbReference>
<evidence type="ECO:0000256" key="5">
    <source>
        <dbReference type="SAM" id="MobiDB-lite"/>
    </source>
</evidence>
<name>A0A1A9W757_9MUSC</name>
<dbReference type="Proteomes" id="UP000091820">
    <property type="component" value="Unassembled WGS sequence"/>
</dbReference>
<dbReference type="InterPro" id="IPR038599">
    <property type="entry name" value="LAP1C-like_C_sf"/>
</dbReference>
<accession>A0A1A9W757</accession>
<dbReference type="PANTHER" id="PTHR18843">
    <property type="entry name" value="TORSIN-1A-INTERACTING PROTEIN"/>
    <property type="match status" value="1"/>
</dbReference>
<dbReference type="AlphaFoldDB" id="A0A1A9W757"/>
<organism evidence="7 8">
    <name type="scientific">Glossina brevipalpis</name>
    <dbReference type="NCBI Taxonomy" id="37001"/>
    <lineage>
        <taxon>Eukaryota</taxon>
        <taxon>Metazoa</taxon>
        <taxon>Ecdysozoa</taxon>
        <taxon>Arthropoda</taxon>
        <taxon>Hexapoda</taxon>
        <taxon>Insecta</taxon>
        <taxon>Pterygota</taxon>
        <taxon>Neoptera</taxon>
        <taxon>Endopterygota</taxon>
        <taxon>Diptera</taxon>
        <taxon>Brachycera</taxon>
        <taxon>Muscomorpha</taxon>
        <taxon>Hippoboscoidea</taxon>
        <taxon>Glossinidae</taxon>
        <taxon>Glossina</taxon>
    </lineage>
</organism>
<comment type="subcellular location">
    <subcellularLocation>
        <location evidence="1">Membrane</location>
    </subcellularLocation>
</comment>
<dbReference type="GO" id="GO:0001671">
    <property type="term" value="F:ATPase activator activity"/>
    <property type="evidence" value="ECO:0007669"/>
    <property type="project" value="InterPro"/>
</dbReference>
<dbReference type="VEuPathDB" id="VectorBase:GBRI008589"/>
<evidence type="ECO:0000313" key="7">
    <source>
        <dbReference type="EnsemblMetazoa" id="GBRI008589-PA"/>
    </source>
</evidence>
<proteinExistence type="predicted"/>
<protein>
    <submittedName>
        <fullName evidence="7">Uncharacterized protein</fullName>
    </submittedName>
</protein>
<evidence type="ECO:0000313" key="8">
    <source>
        <dbReference type="Proteomes" id="UP000091820"/>
    </source>
</evidence>
<feature type="region of interest" description="Disordered" evidence="5">
    <location>
        <begin position="1"/>
        <end position="49"/>
    </location>
</feature>
<feature type="compositionally biased region" description="Polar residues" evidence="5">
    <location>
        <begin position="14"/>
        <end position="25"/>
    </location>
</feature>
<dbReference type="GO" id="GO:0016020">
    <property type="term" value="C:membrane"/>
    <property type="evidence" value="ECO:0007669"/>
    <property type="project" value="UniProtKB-SubCell"/>
</dbReference>
<evidence type="ECO:0000256" key="3">
    <source>
        <dbReference type="ARBA" id="ARBA00022989"/>
    </source>
</evidence>
<evidence type="ECO:0000256" key="2">
    <source>
        <dbReference type="ARBA" id="ARBA00022692"/>
    </source>
</evidence>
<reference evidence="7" key="2">
    <citation type="submission" date="2020-05" db="UniProtKB">
        <authorList>
            <consortium name="EnsemblMetazoa"/>
        </authorList>
    </citation>
    <scope>IDENTIFICATION</scope>
    <source>
        <strain evidence="7">IAEA</strain>
    </source>
</reference>
<dbReference type="PANTHER" id="PTHR18843:SF7">
    <property type="entry name" value="LAMINA-ASSOCIATED POLYPEPTIDE 1B ISOFORM 1-RELATED"/>
    <property type="match status" value="1"/>
</dbReference>
<evidence type="ECO:0000256" key="6">
    <source>
        <dbReference type="SAM" id="Phobius"/>
    </source>
</evidence>
<keyword evidence="4 6" id="KW-0472">Membrane</keyword>
<evidence type="ECO:0000256" key="4">
    <source>
        <dbReference type="ARBA" id="ARBA00023136"/>
    </source>
</evidence>
<dbReference type="STRING" id="37001.A0A1A9W757"/>
<sequence length="307" mass="35160">MKIERRPSIHDSKSPSPEKQQTGLTSDEPDDDCDNNEYLDKTPNNDQSKKSFTEKFMNIINHTEFRQESLLPLRNNTTIQNNNNIYVGVIVMVFGMVAYSISSQTTTTQTTTTQTAKIACNYQDLEREYNHLNSDVWTSLQCGTENILNKVSHKSANYLFIYNKNKTNEVQHMVKKIAQRTSKCFNDSQELIEMNATYFNSKEVIEDYGKIIEWCKKKIEDSNVILIGNLNEVPAEAAESLHVICDTENPIRKDLVVFLTLEVPVIKNEEEVQAITEETLNKMWGPKLPDPILQPLITRVTDSVMNV</sequence>